<accession>A0A2T2Y8Z4</accession>
<sequence>MFIGIRFNAITIKLLIKIWVMARLLDFNADNLVVEKLDKQQAQEALFYLDVLLEQSGEPESSMKLLNLQTNILQRLTILGSGQEDSKQF</sequence>
<proteinExistence type="predicted"/>
<protein>
    <submittedName>
        <fullName evidence="2">Uncharacterized protein</fullName>
    </submittedName>
</protein>
<evidence type="ECO:0000313" key="2">
    <source>
        <dbReference type="EMBL" id="PSR51985.1"/>
    </source>
</evidence>
<comment type="caution">
    <text evidence="2">The sequence shown here is derived from an EMBL/GenBank/DDBJ whole genome shotgun (WGS) entry which is preliminary data.</text>
</comment>
<keyword evidence="3" id="KW-1185">Reference proteome</keyword>
<evidence type="ECO:0000313" key="3">
    <source>
        <dbReference type="Proteomes" id="UP000240357"/>
    </source>
</evidence>
<dbReference type="AlphaFoldDB" id="A0A2T2Y8Z4"/>
<dbReference type="EMBL" id="PYFT01000002">
    <property type="protein sequence ID" value="PSR51849.1"/>
    <property type="molecule type" value="Genomic_DNA"/>
</dbReference>
<name>A0A2T2Y8Z4_9BACT</name>
<dbReference type="EMBL" id="PYFT01000002">
    <property type="protein sequence ID" value="PSR51985.1"/>
    <property type="molecule type" value="Genomic_DNA"/>
</dbReference>
<reference evidence="2 3" key="1">
    <citation type="submission" date="2018-03" db="EMBL/GenBank/DDBJ databases">
        <title>Adhaeribacter sp. HMF7605 Genome sequencing and assembly.</title>
        <authorList>
            <person name="Kang H."/>
            <person name="Kang J."/>
            <person name="Cha I."/>
            <person name="Kim H."/>
            <person name="Joh K."/>
        </authorList>
    </citation>
    <scope>NUCLEOTIDE SEQUENCE [LARGE SCALE GENOMIC DNA]</scope>
    <source>
        <strain evidence="2 3">HMF7605</strain>
    </source>
</reference>
<gene>
    <name evidence="1" type="ORF">AHMF7605_28460</name>
    <name evidence="2" type="ORF">AHMF7605_29205</name>
</gene>
<evidence type="ECO:0000313" key="1">
    <source>
        <dbReference type="EMBL" id="PSR51849.1"/>
    </source>
</evidence>
<dbReference type="Proteomes" id="UP000240357">
    <property type="component" value="Unassembled WGS sequence"/>
</dbReference>
<organism evidence="2 3">
    <name type="scientific">Adhaeribacter arboris</name>
    <dbReference type="NCBI Taxonomy" id="2072846"/>
    <lineage>
        <taxon>Bacteria</taxon>
        <taxon>Pseudomonadati</taxon>
        <taxon>Bacteroidota</taxon>
        <taxon>Cytophagia</taxon>
        <taxon>Cytophagales</taxon>
        <taxon>Hymenobacteraceae</taxon>
        <taxon>Adhaeribacter</taxon>
    </lineage>
</organism>